<protein>
    <submittedName>
        <fullName evidence="1">Uncharacterized protein</fullName>
    </submittedName>
</protein>
<reference evidence="1" key="2">
    <citation type="submission" date="2020-09" db="EMBL/GenBank/DDBJ databases">
        <authorList>
            <person name="Sun Q."/>
            <person name="Zhou Y."/>
        </authorList>
    </citation>
    <scope>NUCLEOTIDE SEQUENCE</scope>
    <source>
        <strain evidence="1">CGMCC 1.15493</strain>
    </source>
</reference>
<evidence type="ECO:0000313" key="2">
    <source>
        <dbReference type="Proteomes" id="UP000613160"/>
    </source>
</evidence>
<comment type="caution">
    <text evidence="1">The sequence shown here is derived from an EMBL/GenBank/DDBJ whole genome shotgun (WGS) entry which is preliminary data.</text>
</comment>
<accession>A0A917DGX0</accession>
<evidence type="ECO:0000313" key="1">
    <source>
        <dbReference type="EMBL" id="GGD34635.1"/>
    </source>
</evidence>
<dbReference type="Proteomes" id="UP000613160">
    <property type="component" value="Unassembled WGS sequence"/>
</dbReference>
<organism evidence="1 2">
    <name type="scientific">Aureimonas glaciei</name>
    <dbReference type="NCBI Taxonomy" id="1776957"/>
    <lineage>
        <taxon>Bacteria</taxon>
        <taxon>Pseudomonadati</taxon>
        <taxon>Pseudomonadota</taxon>
        <taxon>Alphaproteobacteria</taxon>
        <taxon>Hyphomicrobiales</taxon>
        <taxon>Aurantimonadaceae</taxon>
        <taxon>Aureimonas</taxon>
    </lineage>
</organism>
<dbReference type="EMBL" id="BMJJ01000012">
    <property type="protein sequence ID" value="GGD34635.1"/>
    <property type="molecule type" value="Genomic_DNA"/>
</dbReference>
<sequence>MSGVRSAEILSGPAVRCFESLAFQSSKMAETSGRVQRDLAEDFEVGLSTPRHWIDKPRNALMESPPRDGV</sequence>
<gene>
    <name evidence="1" type="ORF">GCM10011335_42080</name>
</gene>
<name>A0A917DGX0_9HYPH</name>
<dbReference type="AlphaFoldDB" id="A0A917DGX0"/>
<proteinExistence type="predicted"/>
<reference evidence="1" key="1">
    <citation type="journal article" date="2014" name="Int. J. Syst. Evol. Microbiol.">
        <title>Complete genome sequence of Corynebacterium casei LMG S-19264T (=DSM 44701T), isolated from a smear-ripened cheese.</title>
        <authorList>
            <consortium name="US DOE Joint Genome Institute (JGI-PGF)"/>
            <person name="Walter F."/>
            <person name="Albersmeier A."/>
            <person name="Kalinowski J."/>
            <person name="Ruckert C."/>
        </authorList>
    </citation>
    <scope>NUCLEOTIDE SEQUENCE</scope>
    <source>
        <strain evidence="1">CGMCC 1.15493</strain>
    </source>
</reference>
<keyword evidence="2" id="KW-1185">Reference proteome</keyword>